<evidence type="ECO:0000313" key="2">
    <source>
        <dbReference type="Proteomes" id="UP000196435"/>
    </source>
</evidence>
<sequence length="54" mass="6380">MLAALIHPGHIAIYASGIYSFSAAMHLEIHRVYIRRLFGWLLSSEYMVYRQRIR</sequence>
<reference evidence="2" key="1">
    <citation type="submission" date="2016-12" db="EMBL/GenBank/DDBJ databases">
        <authorList>
            <person name="Gaudriault S."/>
        </authorList>
    </citation>
    <scope>NUCLEOTIDE SEQUENCE [LARGE SCALE GENOMIC DNA]</scope>
    <source>
        <strain evidence="2">HGB1681 (deposited as PTA-6826 in the American Type Culture Collection)</strain>
    </source>
</reference>
<evidence type="ECO:0000313" key="1">
    <source>
        <dbReference type="EMBL" id="SIP71022.1"/>
    </source>
</evidence>
<dbReference type="EMBL" id="FTLG01000007">
    <property type="protein sequence ID" value="SIP71022.1"/>
    <property type="molecule type" value="Genomic_DNA"/>
</dbReference>
<dbReference type="Proteomes" id="UP000196435">
    <property type="component" value="Unassembled WGS sequence"/>
</dbReference>
<proteinExistence type="predicted"/>
<dbReference type="AlphaFoldDB" id="A0A1N6MQ96"/>
<protein>
    <submittedName>
        <fullName evidence="1">Uncharacterized protein</fullName>
    </submittedName>
</protein>
<accession>A0A1N6MQ96</accession>
<organism evidence="1 2">
    <name type="scientific">Xenorhabdus innexi</name>
    <dbReference type="NCBI Taxonomy" id="290109"/>
    <lineage>
        <taxon>Bacteria</taxon>
        <taxon>Pseudomonadati</taxon>
        <taxon>Pseudomonadota</taxon>
        <taxon>Gammaproteobacteria</taxon>
        <taxon>Enterobacterales</taxon>
        <taxon>Morganellaceae</taxon>
        <taxon>Xenorhabdus</taxon>
    </lineage>
</organism>
<name>A0A1N6MQ96_9GAMM</name>
<gene>
    <name evidence="1" type="ORF">XIS1_1040015</name>
</gene>